<evidence type="ECO:0000313" key="2">
    <source>
        <dbReference type="Proteomes" id="UP001280121"/>
    </source>
</evidence>
<dbReference type="EMBL" id="JANJYI010000002">
    <property type="protein sequence ID" value="KAK2661044.1"/>
    <property type="molecule type" value="Genomic_DNA"/>
</dbReference>
<sequence length="59" mass="6678">MGAVCYLNTFNGKLIASINRKVQLYKWMLRDDGTCELQSECGHRGHIDALLHEKGAIEE</sequence>
<keyword evidence="2" id="KW-1185">Reference proteome</keyword>
<protein>
    <submittedName>
        <fullName evidence="1">Uncharacterized protein</fullName>
    </submittedName>
</protein>
<name>A0AAE0CRT6_9ROSI</name>
<dbReference type="Proteomes" id="UP001280121">
    <property type="component" value="Unassembled WGS sequence"/>
</dbReference>
<reference evidence="1" key="1">
    <citation type="journal article" date="2023" name="Plant J.">
        <title>Genome sequences and population genomics provide insights into the demographic history, inbreeding, and mutation load of two 'living fossil' tree species of Dipteronia.</title>
        <authorList>
            <person name="Feng Y."/>
            <person name="Comes H.P."/>
            <person name="Chen J."/>
            <person name="Zhu S."/>
            <person name="Lu R."/>
            <person name="Zhang X."/>
            <person name="Li P."/>
            <person name="Qiu J."/>
            <person name="Olsen K.M."/>
            <person name="Qiu Y."/>
        </authorList>
    </citation>
    <scope>NUCLEOTIDE SEQUENCE</scope>
    <source>
        <strain evidence="1">KIB01</strain>
    </source>
</reference>
<organism evidence="1 2">
    <name type="scientific">Dipteronia dyeriana</name>
    <dbReference type="NCBI Taxonomy" id="168575"/>
    <lineage>
        <taxon>Eukaryota</taxon>
        <taxon>Viridiplantae</taxon>
        <taxon>Streptophyta</taxon>
        <taxon>Embryophyta</taxon>
        <taxon>Tracheophyta</taxon>
        <taxon>Spermatophyta</taxon>
        <taxon>Magnoliopsida</taxon>
        <taxon>eudicotyledons</taxon>
        <taxon>Gunneridae</taxon>
        <taxon>Pentapetalae</taxon>
        <taxon>rosids</taxon>
        <taxon>malvids</taxon>
        <taxon>Sapindales</taxon>
        <taxon>Sapindaceae</taxon>
        <taxon>Hippocastanoideae</taxon>
        <taxon>Acereae</taxon>
        <taxon>Dipteronia</taxon>
    </lineage>
</organism>
<accession>A0AAE0CRT6</accession>
<dbReference type="AlphaFoldDB" id="A0AAE0CRT6"/>
<proteinExistence type="predicted"/>
<comment type="caution">
    <text evidence="1">The sequence shown here is derived from an EMBL/GenBank/DDBJ whole genome shotgun (WGS) entry which is preliminary data.</text>
</comment>
<gene>
    <name evidence="1" type="ORF">Ddye_007577</name>
</gene>
<evidence type="ECO:0000313" key="1">
    <source>
        <dbReference type="EMBL" id="KAK2661044.1"/>
    </source>
</evidence>